<evidence type="ECO:0000256" key="4">
    <source>
        <dbReference type="ARBA" id="ARBA00023163"/>
    </source>
</evidence>
<sequence length="487" mass="54157">MLSRVGLATSREIEELRVSGIAQLKTKGAFDLPPQGTSRALLDAYFHYSHATLPILDRSKFLFNIERGSISHLLLNAVYLAATVYCSDSVIANAGFASRYAASLTFYRRAKSIHDAGYESDTIATIQATFLMSHWWSGILEPQDPWYWIGISTGMAHALGLHQAKSYGRLEAMDINLSMLLDRPPHVQGRLCNLPPLSEADFEHEDRPDERDAFPVTSSEVSSFVINYVQLARIVDKFFTLKFDEDSGQSQDICLEQISIWWSSVPAEFQSLSTNSSTWAILTRIIYQTYRLLLHRSNPRYPLSAGTSAPTFEICTEISHMLEILMSKDLVYAAAGSIIAPALSVLSVHIINIYRGDTGVRMISEHRARLCMIILDKLQDRFPVIAAFLPIYESLLKQKHVTMQTNGNTKAQESPVTGPSPQSGTSQLENGNPLGSMSGTGSLFDEVLQDTDMGTMFPFSFPFGNLFDDVFFGAPSQPTAYHENEVP</sequence>
<dbReference type="GO" id="GO:0003677">
    <property type="term" value="F:DNA binding"/>
    <property type="evidence" value="ECO:0007669"/>
    <property type="project" value="UniProtKB-KW"/>
</dbReference>
<evidence type="ECO:0000259" key="8">
    <source>
        <dbReference type="Pfam" id="PF04082"/>
    </source>
</evidence>
<reference evidence="9" key="2">
    <citation type="journal article" date="2023" name="IMA Fungus">
        <title>Comparative genomic study of the Penicillium genus elucidates a diverse pangenome and 15 lateral gene transfer events.</title>
        <authorList>
            <person name="Petersen C."/>
            <person name="Sorensen T."/>
            <person name="Nielsen M.R."/>
            <person name="Sondergaard T.E."/>
            <person name="Sorensen J.L."/>
            <person name="Fitzpatrick D.A."/>
            <person name="Frisvad J.C."/>
            <person name="Nielsen K.L."/>
        </authorList>
    </citation>
    <scope>NUCLEOTIDE SEQUENCE</scope>
    <source>
        <strain evidence="9">IBT 22155</strain>
    </source>
</reference>
<reference evidence="9" key="1">
    <citation type="submission" date="2022-11" db="EMBL/GenBank/DDBJ databases">
        <authorList>
            <person name="Petersen C."/>
        </authorList>
    </citation>
    <scope>NUCLEOTIDE SEQUENCE</scope>
    <source>
        <strain evidence="9">IBT 22155</strain>
    </source>
</reference>
<comment type="caution">
    <text evidence="9">The sequence shown here is derived from an EMBL/GenBank/DDBJ whole genome shotgun (WGS) entry which is preliminary data.</text>
</comment>
<evidence type="ECO:0000313" key="9">
    <source>
        <dbReference type="EMBL" id="KAJ5142871.1"/>
    </source>
</evidence>
<dbReference type="GO" id="GO:0008270">
    <property type="term" value="F:zinc ion binding"/>
    <property type="evidence" value="ECO:0007669"/>
    <property type="project" value="InterPro"/>
</dbReference>
<accession>A0A9W9HA34</accession>
<proteinExistence type="predicted"/>
<evidence type="ECO:0000256" key="5">
    <source>
        <dbReference type="ARBA" id="ARBA00023242"/>
    </source>
</evidence>
<keyword evidence="5" id="KW-0539">Nucleus</keyword>
<keyword evidence="7" id="KW-0812">Transmembrane</keyword>
<name>A0A9W9HA34_9EURO</name>
<dbReference type="Proteomes" id="UP001149079">
    <property type="component" value="Unassembled WGS sequence"/>
</dbReference>
<keyword evidence="4" id="KW-0804">Transcription</keyword>
<evidence type="ECO:0000256" key="2">
    <source>
        <dbReference type="ARBA" id="ARBA00023015"/>
    </source>
</evidence>
<dbReference type="PANTHER" id="PTHR47171">
    <property type="entry name" value="FARA-RELATED"/>
    <property type="match status" value="1"/>
</dbReference>
<keyword evidence="7" id="KW-0472">Membrane</keyword>
<dbReference type="CDD" id="cd12148">
    <property type="entry name" value="fungal_TF_MHR"/>
    <property type="match status" value="1"/>
</dbReference>
<evidence type="ECO:0000256" key="1">
    <source>
        <dbReference type="ARBA" id="ARBA00022833"/>
    </source>
</evidence>
<feature type="domain" description="Xylanolytic transcriptional activator regulatory" evidence="8">
    <location>
        <begin position="42"/>
        <end position="167"/>
    </location>
</feature>
<evidence type="ECO:0000256" key="7">
    <source>
        <dbReference type="SAM" id="Phobius"/>
    </source>
</evidence>
<feature type="region of interest" description="Disordered" evidence="6">
    <location>
        <begin position="406"/>
        <end position="435"/>
    </location>
</feature>
<keyword evidence="3" id="KW-0238">DNA-binding</keyword>
<protein>
    <recommendedName>
        <fullName evidence="8">Xylanolytic transcriptional activator regulatory domain-containing protein</fullName>
    </recommendedName>
</protein>
<dbReference type="InterPro" id="IPR007219">
    <property type="entry name" value="XnlR_reg_dom"/>
</dbReference>
<dbReference type="EMBL" id="JAPQKL010000002">
    <property type="protein sequence ID" value="KAJ5142871.1"/>
    <property type="molecule type" value="Genomic_DNA"/>
</dbReference>
<organism evidence="9 10">
    <name type="scientific">Penicillium bovifimosum</name>
    <dbReference type="NCBI Taxonomy" id="126998"/>
    <lineage>
        <taxon>Eukaryota</taxon>
        <taxon>Fungi</taxon>
        <taxon>Dikarya</taxon>
        <taxon>Ascomycota</taxon>
        <taxon>Pezizomycotina</taxon>
        <taxon>Eurotiomycetes</taxon>
        <taxon>Eurotiomycetidae</taxon>
        <taxon>Eurotiales</taxon>
        <taxon>Aspergillaceae</taxon>
        <taxon>Penicillium</taxon>
    </lineage>
</organism>
<dbReference type="OrthoDB" id="5121955at2759"/>
<dbReference type="AlphaFoldDB" id="A0A9W9HA34"/>
<keyword evidence="1" id="KW-0862">Zinc</keyword>
<dbReference type="Pfam" id="PF04082">
    <property type="entry name" value="Fungal_trans"/>
    <property type="match status" value="1"/>
</dbReference>
<dbReference type="PANTHER" id="PTHR47171:SF3">
    <property type="entry name" value="FARA-RELATED"/>
    <property type="match status" value="1"/>
</dbReference>
<evidence type="ECO:0000256" key="6">
    <source>
        <dbReference type="SAM" id="MobiDB-lite"/>
    </source>
</evidence>
<feature type="transmembrane region" description="Helical" evidence="7">
    <location>
        <begin position="330"/>
        <end position="354"/>
    </location>
</feature>
<dbReference type="GeneID" id="81401572"/>
<dbReference type="GO" id="GO:0006351">
    <property type="term" value="P:DNA-templated transcription"/>
    <property type="evidence" value="ECO:0007669"/>
    <property type="project" value="InterPro"/>
</dbReference>
<dbReference type="RefSeq" id="XP_056524515.1">
    <property type="nucleotide sequence ID" value="XM_056662402.1"/>
</dbReference>
<keyword evidence="7" id="KW-1133">Transmembrane helix</keyword>
<evidence type="ECO:0000256" key="3">
    <source>
        <dbReference type="ARBA" id="ARBA00023125"/>
    </source>
</evidence>
<evidence type="ECO:0000313" key="10">
    <source>
        <dbReference type="Proteomes" id="UP001149079"/>
    </source>
</evidence>
<keyword evidence="10" id="KW-1185">Reference proteome</keyword>
<keyword evidence="2" id="KW-0805">Transcription regulation</keyword>
<dbReference type="InterPro" id="IPR052073">
    <property type="entry name" value="Amide_Lactam_Regulators"/>
</dbReference>
<gene>
    <name evidence="9" type="ORF">N7515_001658</name>
</gene>